<feature type="region of interest" description="Disordered" evidence="1">
    <location>
        <begin position="1"/>
        <end position="33"/>
    </location>
</feature>
<proteinExistence type="predicted"/>
<accession>A0A2R6WNA7</accession>
<feature type="compositionally biased region" description="Polar residues" evidence="1">
    <location>
        <begin position="21"/>
        <end position="33"/>
    </location>
</feature>
<evidence type="ECO:0000313" key="3">
    <source>
        <dbReference type="Proteomes" id="UP000244005"/>
    </source>
</evidence>
<feature type="compositionally biased region" description="Low complexity" evidence="1">
    <location>
        <begin position="1"/>
        <end position="13"/>
    </location>
</feature>
<keyword evidence="3" id="KW-1185">Reference proteome</keyword>
<dbReference type="EMBL" id="KZ772744">
    <property type="protein sequence ID" value="PTQ35339.1"/>
    <property type="molecule type" value="Genomic_DNA"/>
</dbReference>
<dbReference type="SUPFAM" id="SSF47459">
    <property type="entry name" value="HLH, helix-loop-helix DNA-binding domain"/>
    <property type="match status" value="1"/>
</dbReference>
<organism evidence="2 3">
    <name type="scientific">Marchantia polymorpha</name>
    <name type="common">Common liverwort</name>
    <name type="synonym">Marchantia aquatica</name>
    <dbReference type="NCBI Taxonomy" id="3197"/>
    <lineage>
        <taxon>Eukaryota</taxon>
        <taxon>Viridiplantae</taxon>
        <taxon>Streptophyta</taxon>
        <taxon>Embryophyta</taxon>
        <taxon>Marchantiophyta</taxon>
        <taxon>Marchantiopsida</taxon>
        <taxon>Marchantiidae</taxon>
        <taxon>Marchantiales</taxon>
        <taxon>Marchantiaceae</taxon>
        <taxon>Marchantia</taxon>
    </lineage>
</organism>
<gene>
    <name evidence="2" type="ORF">MARPO_0072s0080</name>
</gene>
<dbReference type="Gramene" id="Mp2g22510.1">
    <property type="protein sequence ID" value="Mp2g22510.1.cds1"/>
    <property type="gene ID" value="Mp2g22510"/>
</dbReference>
<evidence type="ECO:0008006" key="4">
    <source>
        <dbReference type="Google" id="ProtNLM"/>
    </source>
</evidence>
<name>A0A2R6WNA7_MARPO</name>
<evidence type="ECO:0000313" key="2">
    <source>
        <dbReference type="EMBL" id="PTQ35339.1"/>
    </source>
</evidence>
<dbReference type="AlphaFoldDB" id="A0A2R6WNA7"/>
<protein>
    <recommendedName>
        <fullName evidence="4">BHLH domain-containing protein</fullName>
    </recommendedName>
</protein>
<evidence type="ECO:0000256" key="1">
    <source>
        <dbReference type="SAM" id="MobiDB-lite"/>
    </source>
</evidence>
<dbReference type="Proteomes" id="UP000244005">
    <property type="component" value="Unassembled WGS sequence"/>
</dbReference>
<sequence>MSSVSTTATESVSNGVEGGQVSPNTSEGSDCTFSSLNSEDISLGFESPEEIEKLNRMIFLLGSLLPGLPRVDEETILNCAIETICKLKHDIRALEQELTICNETSGPVNPDETVHANFFENQK</sequence>
<reference evidence="3" key="1">
    <citation type="journal article" date="2017" name="Cell">
        <title>Insights into land plant evolution garnered from the Marchantia polymorpha genome.</title>
        <authorList>
            <person name="Bowman J.L."/>
            <person name="Kohchi T."/>
            <person name="Yamato K.T."/>
            <person name="Jenkins J."/>
            <person name="Shu S."/>
            <person name="Ishizaki K."/>
            <person name="Yamaoka S."/>
            <person name="Nishihama R."/>
            <person name="Nakamura Y."/>
            <person name="Berger F."/>
            <person name="Adam C."/>
            <person name="Aki S.S."/>
            <person name="Althoff F."/>
            <person name="Araki T."/>
            <person name="Arteaga-Vazquez M.A."/>
            <person name="Balasubrmanian S."/>
            <person name="Barry K."/>
            <person name="Bauer D."/>
            <person name="Boehm C.R."/>
            <person name="Briginshaw L."/>
            <person name="Caballero-Perez J."/>
            <person name="Catarino B."/>
            <person name="Chen F."/>
            <person name="Chiyoda S."/>
            <person name="Chovatia M."/>
            <person name="Davies K.M."/>
            <person name="Delmans M."/>
            <person name="Demura T."/>
            <person name="Dierschke T."/>
            <person name="Dolan L."/>
            <person name="Dorantes-Acosta A.E."/>
            <person name="Eklund D.M."/>
            <person name="Florent S.N."/>
            <person name="Flores-Sandoval E."/>
            <person name="Fujiyama A."/>
            <person name="Fukuzawa H."/>
            <person name="Galik B."/>
            <person name="Grimanelli D."/>
            <person name="Grimwood J."/>
            <person name="Grossniklaus U."/>
            <person name="Hamada T."/>
            <person name="Haseloff J."/>
            <person name="Hetherington A.J."/>
            <person name="Higo A."/>
            <person name="Hirakawa Y."/>
            <person name="Hundley H.N."/>
            <person name="Ikeda Y."/>
            <person name="Inoue K."/>
            <person name="Inoue S.I."/>
            <person name="Ishida S."/>
            <person name="Jia Q."/>
            <person name="Kakita M."/>
            <person name="Kanazawa T."/>
            <person name="Kawai Y."/>
            <person name="Kawashima T."/>
            <person name="Kennedy M."/>
            <person name="Kinose K."/>
            <person name="Kinoshita T."/>
            <person name="Kohara Y."/>
            <person name="Koide E."/>
            <person name="Komatsu K."/>
            <person name="Kopischke S."/>
            <person name="Kubo M."/>
            <person name="Kyozuka J."/>
            <person name="Lagercrantz U."/>
            <person name="Lin S.S."/>
            <person name="Lindquist E."/>
            <person name="Lipzen A.M."/>
            <person name="Lu C.W."/>
            <person name="De Luna E."/>
            <person name="Martienssen R.A."/>
            <person name="Minamino N."/>
            <person name="Mizutani M."/>
            <person name="Mizutani M."/>
            <person name="Mochizuki N."/>
            <person name="Monte I."/>
            <person name="Mosher R."/>
            <person name="Nagasaki H."/>
            <person name="Nakagami H."/>
            <person name="Naramoto S."/>
            <person name="Nishitani K."/>
            <person name="Ohtani M."/>
            <person name="Okamoto T."/>
            <person name="Okumura M."/>
            <person name="Phillips J."/>
            <person name="Pollak B."/>
            <person name="Reinders A."/>
            <person name="Rovekamp M."/>
            <person name="Sano R."/>
            <person name="Sawa S."/>
            <person name="Schmid M.W."/>
            <person name="Shirakawa M."/>
            <person name="Solano R."/>
            <person name="Spunde A."/>
            <person name="Suetsugu N."/>
            <person name="Sugano S."/>
            <person name="Sugiyama A."/>
            <person name="Sun R."/>
            <person name="Suzuki Y."/>
            <person name="Takenaka M."/>
            <person name="Takezawa D."/>
            <person name="Tomogane H."/>
            <person name="Tsuzuki M."/>
            <person name="Ueda T."/>
            <person name="Umeda M."/>
            <person name="Ward J.M."/>
            <person name="Watanabe Y."/>
            <person name="Yazaki K."/>
            <person name="Yokoyama R."/>
            <person name="Yoshitake Y."/>
            <person name="Yotsui I."/>
            <person name="Zachgo S."/>
            <person name="Schmutz J."/>
        </authorList>
    </citation>
    <scope>NUCLEOTIDE SEQUENCE [LARGE SCALE GENOMIC DNA]</scope>
    <source>
        <strain evidence="3">Tak-1</strain>
    </source>
</reference>
<dbReference type="GO" id="GO:0046983">
    <property type="term" value="F:protein dimerization activity"/>
    <property type="evidence" value="ECO:0007669"/>
    <property type="project" value="InterPro"/>
</dbReference>
<dbReference type="InterPro" id="IPR036638">
    <property type="entry name" value="HLH_DNA-bd_sf"/>
</dbReference>